<feature type="binding site" evidence="13">
    <location>
        <position position="461"/>
    </location>
    <ligand>
        <name>Zn(2+)</name>
        <dbReference type="ChEBI" id="CHEBI:29105"/>
        <note>catalytic</note>
    </ligand>
</feature>
<proteinExistence type="inferred from homology"/>
<protein>
    <recommendedName>
        <fullName evidence="13">Threonine--tRNA ligase</fullName>
        <ecNumber evidence="13">6.1.1.3</ecNumber>
    </recommendedName>
    <alternativeName>
        <fullName evidence="13">Threonyl-tRNA synthetase</fullName>
        <shortName evidence="13">ThrRS</shortName>
    </alternativeName>
</protein>
<dbReference type="GO" id="GO:0005737">
    <property type="term" value="C:cytoplasm"/>
    <property type="evidence" value="ECO:0007669"/>
    <property type="project" value="UniProtKB-SubCell"/>
</dbReference>
<evidence type="ECO:0000256" key="10">
    <source>
        <dbReference type="ARBA" id="ARBA00022917"/>
    </source>
</evidence>
<accession>A0A0G0W9L2</accession>
<evidence type="ECO:0000256" key="7">
    <source>
        <dbReference type="ARBA" id="ARBA00022833"/>
    </source>
</evidence>
<comment type="caution">
    <text evidence="13">Lacks conserved residue(s) required for the propagation of feature annotation.</text>
</comment>
<dbReference type="FunFam" id="3.30.980.10:FF:000005">
    <property type="entry name" value="Threonyl-tRNA synthetase, mitochondrial"/>
    <property type="match status" value="1"/>
</dbReference>
<dbReference type="FunFam" id="3.40.50.800:FF:000001">
    <property type="entry name" value="Threonine--tRNA ligase"/>
    <property type="match status" value="1"/>
</dbReference>
<keyword evidence="4 13" id="KW-0436">Ligase</keyword>
<evidence type="ECO:0000259" key="14">
    <source>
        <dbReference type="PROSITE" id="PS50862"/>
    </source>
</evidence>
<dbReference type="Gene3D" id="3.30.980.10">
    <property type="entry name" value="Threonyl-trna Synthetase, Chain A, domain 2"/>
    <property type="match status" value="1"/>
</dbReference>
<reference evidence="15 16" key="1">
    <citation type="journal article" date="2015" name="Nature">
        <title>rRNA introns, odd ribosomes, and small enigmatic genomes across a large radiation of phyla.</title>
        <authorList>
            <person name="Brown C.T."/>
            <person name="Hug L.A."/>
            <person name="Thomas B.C."/>
            <person name="Sharon I."/>
            <person name="Castelle C.J."/>
            <person name="Singh A."/>
            <person name="Wilkins M.J."/>
            <person name="Williams K.H."/>
            <person name="Banfield J.F."/>
        </authorList>
    </citation>
    <scope>NUCLEOTIDE SEQUENCE [LARGE SCALE GENOMIC DNA]</scope>
</reference>
<evidence type="ECO:0000256" key="8">
    <source>
        <dbReference type="ARBA" id="ARBA00022840"/>
    </source>
</evidence>
<dbReference type="InterPro" id="IPR002314">
    <property type="entry name" value="aa-tRNA-synt_IIb"/>
</dbReference>
<evidence type="ECO:0000256" key="4">
    <source>
        <dbReference type="ARBA" id="ARBA00022598"/>
    </source>
</evidence>
<dbReference type="InterPro" id="IPR033728">
    <property type="entry name" value="ThrRS_core"/>
</dbReference>
<dbReference type="HAMAP" id="MF_00184">
    <property type="entry name" value="Thr_tRNA_synth"/>
    <property type="match status" value="1"/>
</dbReference>
<dbReference type="InterPro" id="IPR018163">
    <property type="entry name" value="Thr/Ala-tRNA-synth_IIc_edit"/>
</dbReference>
<dbReference type="SUPFAM" id="SSF52954">
    <property type="entry name" value="Class II aaRS ABD-related"/>
    <property type="match status" value="1"/>
</dbReference>
<keyword evidence="11 13" id="KW-0030">Aminoacyl-tRNA synthetase</keyword>
<dbReference type="Pfam" id="PF03129">
    <property type="entry name" value="HGTP_anticodon"/>
    <property type="match status" value="1"/>
</dbReference>
<sequence length="587" mass="67951">MSKEIKESKEIEIRRHSLAHILAYAVLEMFPDTKFGIGPAIENGFYYDFDLTRSLTPEDLKTITKRMQEIIKKDLPFEEFHRKISDAVALENKNDQPYKKELIEDLEKKGEKEVCFYKIGNFEDLCAGPHVESTGKVGAFKLMSVAGAYWKGSEKNPMLQRVYAVAFPTKEELENHLKMLEEAKKRDHRKLGKELELFVFSELVGPGLPLYTPRGTTVIKEMQKFSMEVRVKSGFQEVHTQVMNKAELFKTSGHYDKYEEDMFKVHSHYTKEEYFLKPMNCPQHTQIYASQIRSYKDLPYRVADHSMIYRDEKLGEVAGLTRVRGFIMDDGHSFCREDQIEIEFKTTLQGIREVLDIYGMDFYVRFSTRDPENKAGYLGDDKIWERAESTLEKILKDLDISYVIGIGDAAFYGPKMDIIAKDALEREHQISTIQLDFNMPNRFGLTYVGEDGKEYPPIMIHSALIGSVERFLGVLIEHYAGAFPTWLAPVQVKILTIADRHNDYAQIVAAKFAENSVRVEIDNRTETIGKKIREAEMQKNPYMLIVGDKEIEENKVAVRRYGKGDLGSKSVEELIKEIREEIRERRR</sequence>
<keyword evidence="9 13" id="KW-0694">RNA-binding</keyword>
<dbReference type="PROSITE" id="PS50862">
    <property type="entry name" value="AA_TRNA_LIGASE_II"/>
    <property type="match status" value="1"/>
</dbReference>
<keyword evidence="7 13" id="KW-0862">Zinc</keyword>
<comment type="similarity">
    <text evidence="1 13">Belongs to the class-II aminoacyl-tRNA synthetase family.</text>
</comment>
<evidence type="ECO:0000256" key="13">
    <source>
        <dbReference type="HAMAP-Rule" id="MF_00184"/>
    </source>
</evidence>
<dbReference type="Gene3D" id="3.40.50.800">
    <property type="entry name" value="Anticodon-binding domain"/>
    <property type="match status" value="1"/>
</dbReference>
<feature type="domain" description="Aminoacyl-transfer RNA synthetases class-II family profile" evidence="14">
    <location>
        <begin position="187"/>
        <end position="484"/>
    </location>
</feature>
<comment type="subcellular location">
    <subcellularLocation>
        <location evidence="13">Cytoplasm</location>
    </subcellularLocation>
</comment>
<organism evidence="15 16">
    <name type="scientific">candidate division CPR2 bacterium GW2011_GWC1_41_48</name>
    <dbReference type="NCBI Taxonomy" id="1618344"/>
    <lineage>
        <taxon>Bacteria</taxon>
        <taxon>Bacteria division CPR2</taxon>
    </lineage>
</organism>
<dbReference type="FunFam" id="3.30.930.10:FF:000002">
    <property type="entry name" value="Threonine--tRNA ligase"/>
    <property type="match status" value="1"/>
</dbReference>
<dbReference type="InterPro" id="IPR004154">
    <property type="entry name" value="Anticodon-bd"/>
</dbReference>
<keyword evidence="6 13" id="KW-0547">Nucleotide-binding</keyword>
<dbReference type="Proteomes" id="UP000033869">
    <property type="component" value="Unassembled WGS sequence"/>
</dbReference>
<dbReference type="GO" id="GO:0004829">
    <property type="term" value="F:threonine-tRNA ligase activity"/>
    <property type="evidence" value="ECO:0007669"/>
    <property type="project" value="UniProtKB-UniRule"/>
</dbReference>
<dbReference type="AlphaFoldDB" id="A0A0G0W9L2"/>
<dbReference type="PANTHER" id="PTHR11451">
    <property type="entry name" value="THREONINE-TRNA LIGASE"/>
    <property type="match status" value="1"/>
</dbReference>
<feature type="binding site" evidence="13">
    <location>
        <position position="332"/>
    </location>
    <ligand>
        <name>Zn(2+)</name>
        <dbReference type="ChEBI" id="CHEBI:29105"/>
        <note>catalytic</note>
    </ligand>
</feature>
<dbReference type="Gene3D" id="3.30.54.20">
    <property type="match status" value="1"/>
</dbReference>
<dbReference type="GO" id="GO:0006435">
    <property type="term" value="P:threonyl-tRNA aminoacylation"/>
    <property type="evidence" value="ECO:0007669"/>
    <property type="project" value="UniProtKB-UniRule"/>
</dbReference>
<evidence type="ECO:0000313" key="16">
    <source>
        <dbReference type="Proteomes" id="UP000033869"/>
    </source>
</evidence>
<comment type="cofactor">
    <cofactor evidence="13">
        <name>Zn(2+)</name>
        <dbReference type="ChEBI" id="CHEBI:29105"/>
    </cofactor>
    <text evidence="13">Binds 1 zinc ion per subunit.</text>
</comment>
<dbReference type="InterPro" id="IPR045864">
    <property type="entry name" value="aa-tRNA-synth_II/BPL/LPL"/>
</dbReference>
<dbReference type="CDD" id="cd00860">
    <property type="entry name" value="ThrRS_anticodon"/>
    <property type="match status" value="1"/>
</dbReference>
<dbReference type="InterPro" id="IPR002320">
    <property type="entry name" value="Thr-tRNA-ligase_IIa"/>
</dbReference>
<dbReference type="PANTHER" id="PTHR11451:SF44">
    <property type="entry name" value="THREONINE--TRNA LIGASE, CHLOROPLASTIC_MITOCHONDRIAL 2"/>
    <property type="match status" value="1"/>
</dbReference>
<evidence type="ECO:0000256" key="5">
    <source>
        <dbReference type="ARBA" id="ARBA00022723"/>
    </source>
</evidence>
<name>A0A0G0W9L2_UNCC2</name>
<comment type="caution">
    <text evidence="15">The sequence shown here is derived from an EMBL/GenBank/DDBJ whole genome shotgun (WGS) entry which is preliminary data.</text>
</comment>
<dbReference type="SUPFAM" id="SSF55186">
    <property type="entry name" value="ThrRS/AlaRS common domain"/>
    <property type="match status" value="1"/>
</dbReference>
<evidence type="ECO:0000256" key="2">
    <source>
        <dbReference type="ARBA" id="ARBA00022490"/>
    </source>
</evidence>
<dbReference type="EMBL" id="LCBL01000005">
    <property type="protein sequence ID" value="KKS08747.1"/>
    <property type="molecule type" value="Genomic_DNA"/>
</dbReference>
<dbReference type="GO" id="GO:0005524">
    <property type="term" value="F:ATP binding"/>
    <property type="evidence" value="ECO:0007669"/>
    <property type="project" value="UniProtKB-UniRule"/>
</dbReference>
<keyword evidence="5 13" id="KW-0479">Metal-binding</keyword>
<dbReference type="InterPro" id="IPR036621">
    <property type="entry name" value="Anticodon-bd_dom_sf"/>
</dbReference>
<dbReference type="CDD" id="cd00771">
    <property type="entry name" value="ThrRS_core"/>
    <property type="match status" value="1"/>
</dbReference>
<dbReference type="GO" id="GO:0046872">
    <property type="term" value="F:metal ion binding"/>
    <property type="evidence" value="ECO:0007669"/>
    <property type="project" value="UniProtKB-KW"/>
</dbReference>
<evidence type="ECO:0000256" key="1">
    <source>
        <dbReference type="ARBA" id="ARBA00008226"/>
    </source>
</evidence>
<dbReference type="GO" id="GO:0000049">
    <property type="term" value="F:tRNA binding"/>
    <property type="evidence" value="ECO:0007669"/>
    <property type="project" value="UniProtKB-KW"/>
</dbReference>
<dbReference type="Pfam" id="PF07973">
    <property type="entry name" value="tRNA_SAD"/>
    <property type="match status" value="1"/>
</dbReference>
<keyword evidence="2 13" id="KW-0963">Cytoplasm</keyword>
<keyword evidence="3 13" id="KW-0820">tRNA-binding</keyword>
<evidence type="ECO:0000256" key="9">
    <source>
        <dbReference type="ARBA" id="ARBA00022884"/>
    </source>
</evidence>
<comment type="subunit">
    <text evidence="13">Homodimer.</text>
</comment>
<dbReference type="SMART" id="SM00863">
    <property type="entry name" value="tRNA_SAD"/>
    <property type="match status" value="1"/>
</dbReference>
<evidence type="ECO:0000256" key="11">
    <source>
        <dbReference type="ARBA" id="ARBA00023146"/>
    </source>
</evidence>
<dbReference type="InterPro" id="IPR012947">
    <property type="entry name" value="tRNA_SAD"/>
</dbReference>
<dbReference type="Gene3D" id="3.30.930.10">
    <property type="entry name" value="Bira Bifunctional Protein, Domain 2"/>
    <property type="match status" value="1"/>
</dbReference>
<dbReference type="PATRIC" id="fig|1618344.3.peg.1117"/>
<comment type="catalytic activity">
    <reaction evidence="12 13">
        <text>tRNA(Thr) + L-threonine + ATP = L-threonyl-tRNA(Thr) + AMP + diphosphate + H(+)</text>
        <dbReference type="Rhea" id="RHEA:24624"/>
        <dbReference type="Rhea" id="RHEA-COMP:9670"/>
        <dbReference type="Rhea" id="RHEA-COMP:9704"/>
        <dbReference type="ChEBI" id="CHEBI:15378"/>
        <dbReference type="ChEBI" id="CHEBI:30616"/>
        <dbReference type="ChEBI" id="CHEBI:33019"/>
        <dbReference type="ChEBI" id="CHEBI:57926"/>
        <dbReference type="ChEBI" id="CHEBI:78442"/>
        <dbReference type="ChEBI" id="CHEBI:78534"/>
        <dbReference type="ChEBI" id="CHEBI:456215"/>
        <dbReference type="EC" id="6.1.1.3"/>
    </reaction>
</comment>
<dbReference type="InterPro" id="IPR047246">
    <property type="entry name" value="ThrRS_anticodon"/>
</dbReference>
<dbReference type="PRINTS" id="PR01047">
    <property type="entry name" value="TRNASYNTHTHR"/>
</dbReference>
<dbReference type="NCBIfam" id="TIGR00418">
    <property type="entry name" value="thrS"/>
    <property type="match status" value="1"/>
</dbReference>
<feature type="binding site" evidence="13">
    <location>
        <position position="281"/>
    </location>
    <ligand>
        <name>Zn(2+)</name>
        <dbReference type="ChEBI" id="CHEBI:29105"/>
        <note>catalytic</note>
    </ligand>
</feature>
<gene>
    <name evidence="13" type="primary">thrS</name>
    <name evidence="15" type="ORF">UU65_C0005G0058</name>
</gene>
<dbReference type="InterPro" id="IPR006195">
    <property type="entry name" value="aa-tRNA-synth_II"/>
</dbReference>
<evidence type="ECO:0000256" key="12">
    <source>
        <dbReference type="ARBA" id="ARBA00049515"/>
    </source>
</evidence>
<keyword evidence="10 13" id="KW-0648">Protein biosynthesis</keyword>
<evidence type="ECO:0000256" key="3">
    <source>
        <dbReference type="ARBA" id="ARBA00022555"/>
    </source>
</evidence>
<dbReference type="SUPFAM" id="SSF55681">
    <property type="entry name" value="Class II aaRS and biotin synthetases"/>
    <property type="match status" value="1"/>
</dbReference>
<evidence type="ECO:0000313" key="15">
    <source>
        <dbReference type="EMBL" id="KKS08747.1"/>
    </source>
</evidence>
<evidence type="ECO:0000256" key="6">
    <source>
        <dbReference type="ARBA" id="ARBA00022741"/>
    </source>
</evidence>
<dbReference type="EC" id="6.1.1.3" evidence="13"/>
<keyword evidence="8 13" id="KW-0067">ATP-binding</keyword>
<dbReference type="Pfam" id="PF00587">
    <property type="entry name" value="tRNA-synt_2b"/>
    <property type="match status" value="1"/>
</dbReference>